<accession>A0A1A3CT34</accession>
<dbReference type="SUPFAM" id="SSF50475">
    <property type="entry name" value="FMN-binding split barrel"/>
    <property type="match status" value="1"/>
</dbReference>
<dbReference type="STRING" id="1790.A5645_03175"/>
<name>A0A1A3CT34_MYCAS</name>
<dbReference type="Proteomes" id="UP000093795">
    <property type="component" value="Unassembled WGS sequence"/>
</dbReference>
<dbReference type="InterPro" id="IPR012349">
    <property type="entry name" value="Split_barrel_FMN-bd"/>
</dbReference>
<sequence>MAATGFHEGELAAQRRAGVETQALRLEGMLGHASLSSGAAKFLAQQTFAVMTARDGEGLLWTSPLTAAAGFLQGRGDVLHVGSAFRDGDPLSGILAGQQVGMLAIDFATRRRMRINGVLAAADAAGLVVQVDQAFGNCPQYIHPRTVDVPILEAAPTAGARHETSLSEADRVLITAADTFFLGTTHPTRGNDASHRGGPRGFVRVDSPDRLWWPDYPGNNMFNSFGNLAVDDEAAMLFVDFESGASLHVSGRAQVQWTNPDTDGADGAARGVRFWVDSVVALGTSAVKRAERSS</sequence>
<dbReference type="OrthoDB" id="9786134at2"/>
<gene>
    <name evidence="1" type="ORF">A9X01_13700</name>
</gene>
<proteinExistence type="predicted"/>
<dbReference type="RefSeq" id="WP_065119795.1">
    <property type="nucleotide sequence ID" value="NZ_LZKQ01000055.1"/>
</dbReference>
<dbReference type="PANTHER" id="PTHR42815:SF2">
    <property type="entry name" value="FAD-BINDING, PUTATIVE (AFU_ORTHOLOGUE AFUA_6G07600)-RELATED"/>
    <property type="match status" value="1"/>
</dbReference>
<organism evidence="1 2">
    <name type="scientific">Mycobacterium asiaticum</name>
    <dbReference type="NCBI Taxonomy" id="1790"/>
    <lineage>
        <taxon>Bacteria</taxon>
        <taxon>Bacillati</taxon>
        <taxon>Actinomycetota</taxon>
        <taxon>Actinomycetes</taxon>
        <taxon>Mycobacteriales</taxon>
        <taxon>Mycobacteriaceae</taxon>
        <taxon>Mycobacterium</taxon>
    </lineage>
</organism>
<evidence type="ECO:0000313" key="1">
    <source>
        <dbReference type="EMBL" id="OBI89542.1"/>
    </source>
</evidence>
<dbReference type="AlphaFoldDB" id="A0A1A3CT34"/>
<reference evidence="1 2" key="1">
    <citation type="submission" date="2016-06" db="EMBL/GenBank/DDBJ databases">
        <authorList>
            <person name="Kjaerup R.B."/>
            <person name="Dalgaard T.S."/>
            <person name="Juul-Madsen H.R."/>
        </authorList>
    </citation>
    <scope>NUCLEOTIDE SEQUENCE [LARGE SCALE GENOMIC DNA]</scope>
    <source>
        <strain evidence="1 2">1081914.2</strain>
    </source>
</reference>
<dbReference type="Gene3D" id="2.30.110.10">
    <property type="entry name" value="Electron Transport, Fmn-binding Protein, Chain A"/>
    <property type="match status" value="1"/>
</dbReference>
<comment type="caution">
    <text evidence="1">The sequence shown here is derived from an EMBL/GenBank/DDBJ whole genome shotgun (WGS) entry which is preliminary data.</text>
</comment>
<evidence type="ECO:0000313" key="2">
    <source>
        <dbReference type="Proteomes" id="UP000093795"/>
    </source>
</evidence>
<dbReference type="EMBL" id="LZKQ01000055">
    <property type="protein sequence ID" value="OBI89542.1"/>
    <property type="molecule type" value="Genomic_DNA"/>
</dbReference>
<dbReference type="PANTHER" id="PTHR42815">
    <property type="entry name" value="FAD-BINDING, PUTATIVE (AFU_ORTHOLOGUE AFUA_6G07600)-RELATED"/>
    <property type="match status" value="1"/>
</dbReference>
<protein>
    <submittedName>
        <fullName evidence="1">Pyridoxamine 5'-phosphate oxidase</fullName>
    </submittedName>
</protein>